<feature type="region of interest" description="Disordered" evidence="1">
    <location>
        <begin position="1"/>
        <end position="238"/>
    </location>
</feature>
<evidence type="ECO:0000256" key="1">
    <source>
        <dbReference type="SAM" id="MobiDB-lite"/>
    </source>
</evidence>
<organism evidence="2">
    <name type="scientific">uncultured Nocardioidaceae bacterium</name>
    <dbReference type="NCBI Taxonomy" id="253824"/>
    <lineage>
        <taxon>Bacteria</taxon>
        <taxon>Bacillati</taxon>
        <taxon>Actinomycetota</taxon>
        <taxon>Actinomycetes</taxon>
        <taxon>Propionibacteriales</taxon>
        <taxon>Nocardioidaceae</taxon>
        <taxon>environmental samples</taxon>
    </lineage>
</organism>
<proteinExistence type="predicted"/>
<feature type="non-terminal residue" evidence="2">
    <location>
        <position position="1"/>
    </location>
</feature>
<name>A0A6J4MM05_9ACTN</name>
<feature type="compositionally biased region" description="Basic residues" evidence="1">
    <location>
        <begin position="124"/>
        <end position="148"/>
    </location>
</feature>
<dbReference type="AlphaFoldDB" id="A0A6J4MM05"/>
<protein>
    <submittedName>
        <fullName evidence="2">Xanthine and CO dehydrogenases maturation factor, XdhC/CoxF family</fullName>
    </submittedName>
</protein>
<reference evidence="2" key="1">
    <citation type="submission" date="2020-02" db="EMBL/GenBank/DDBJ databases">
        <authorList>
            <person name="Meier V. D."/>
        </authorList>
    </citation>
    <scope>NUCLEOTIDE SEQUENCE</scope>
    <source>
        <strain evidence="2">AVDCRST_MAG36</strain>
    </source>
</reference>
<dbReference type="EMBL" id="CADCUH010000184">
    <property type="protein sequence ID" value="CAA9363255.1"/>
    <property type="molecule type" value="Genomic_DNA"/>
</dbReference>
<sequence>GDRGQLGRRPWAARVPGLGADRRGGLRRRGRPARDRPQRGAQLWSRRRAARGGDPGLRLGVRAAAADDRLRGHRLRRRGGPDGRVPRLPRHGLRRPPGVRHRDPVPLGGRGRGHLAAQVPRGGGGRRPRRRAHRALRAHPRPQVRRPAARGGAAPARGRLRRGDGVAAHPRGPAGPAPGRRARRGRARPAVLPGRARPRGAHPGGDRGEHRRRGHRAAVGRERRPVVGLLRPDPPRPL</sequence>
<feature type="compositionally biased region" description="Low complexity" evidence="1">
    <location>
        <begin position="165"/>
        <end position="179"/>
    </location>
</feature>
<evidence type="ECO:0000313" key="2">
    <source>
        <dbReference type="EMBL" id="CAA9363255.1"/>
    </source>
</evidence>
<accession>A0A6J4MM05</accession>
<gene>
    <name evidence="2" type="ORF">AVDCRST_MAG36-2819</name>
</gene>
<feature type="compositionally biased region" description="Basic residues" evidence="1">
    <location>
        <begin position="87"/>
        <end position="99"/>
    </location>
</feature>
<feature type="non-terminal residue" evidence="2">
    <location>
        <position position="238"/>
    </location>
</feature>